<dbReference type="InterPro" id="IPR050678">
    <property type="entry name" value="DNA_Partitioning_ATPase"/>
</dbReference>
<organism evidence="3 4">
    <name type="scientific">Halopelagius longus</name>
    <dbReference type="NCBI Taxonomy" id="1236180"/>
    <lineage>
        <taxon>Archaea</taxon>
        <taxon>Methanobacteriati</taxon>
        <taxon>Methanobacteriota</taxon>
        <taxon>Stenosarchaea group</taxon>
        <taxon>Halobacteria</taxon>
        <taxon>Halobacteriales</taxon>
        <taxon>Haloferacaceae</taxon>
    </lineage>
</organism>
<gene>
    <name evidence="2" type="ORF">DWB78_09750</name>
    <name evidence="3" type="ORF">SAMN05216278_0052</name>
</gene>
<dbReference type="PANTHER" id="PTHR13696:SF99">
    <property type="entry name" value="COBYRINIC ACID AC-DIAMIDE SYNTHASE"/>
    <property type="match status" value="1"/>
</dbReference>
<reference evidence="4" key="2">
    <citation type="submission" date="2016-10" db="EMBL/GenBank/DDBJ databases">
        <authorList>
            <person name="Varghese N."/>
            <person name="Submissions S."/>
        </authorList>
    </citation>
    <scope>NUCLEOTIDE SEQUENCE [LARGE SCALE GENOMIC DNA]</scope>
    <source>
        <strain evidence="4">CGMCC 1.12397</strain>
    </source>
</reference>
<dbReference type="Gene3D" id="3.40.50.300">
    <property type="entry name" value="P-loop containing nucleotide triphosphate hydrolases"/>
    <property type="match status" value="1"/>
</dbReference>
<accession>A0A1H0XNY2</accession>
<name>A0A1H0XNY2_9EURY</name>
<evidence type="ECO:0000259" key="1">
    <source>
        <dbReference type="Pfam" id="PF13614"/>
    </source>
</evidence>
<dbReference type="Pfam" id="PF13614">
    <property type="entry name" value="AAA_31"/>
    <property type="match status" value="1"/>
</dbReference>
<dbReference type="InterPro" id="IPR025669">
    <property type="entry name" value="AAA_dom"/>
</dbReference>
<evidence type="ECO:0000313" key="3">
    <source>
        <dbReference type="EMBL" id="SDQ04614.1"/>
    </source>
</evidence>
<dbReference type="EMBL" id="FNKQ01000001">
    <property type="protein sequence ID" value="SDQ04614.1"/>
    <property type="molecule type" value="Genomic_DNA"/>
</dbReference>
<dbReference type="InterPro" id="IPR027417">
    <property type="entry name" value="P-loop_NTPase"/>
</dbReference>
<dbReference type="EMBL" id="QQST01000001">
    <property type="protein sequence ID" value="RDI71982.1"/>
    <property type="molecule type" value="Genomic_DNA"/>
</dbReference>
<evidence type="ECO:0000313" key="5">
    <source>
        <dbReference type="Proteomes" id="UP000255421"/>
    </source>
</evidence>
<reference evidence="2 5" key="3">
    <citation type="submission" date="2018-07" db="EMBL/GenBank/DDBJ databases">
        <title>Genome sequence of extremly halophilic archaeon Halopelagius longus strain BC12-B1.</title>
        <authorList>
            <person name="Zhang X."/>
        </authorList>
    </citation>
    <scope>NUCLEOTIDE SEQUENCE [LARGE SCALE GENOMIC DNA]</scope>
    <source>
        <strain evidence="2 5">BC12-B1</strain>
    </source>
</reference>
<dbReference type="AlphaFoldDB" id="A0A1H0XNY2"/>
<dbReference type="Proteomes" id="UP000255421">
    <property type="component" value="Unassembled WGS sequence"/>
</dbReference>
<reference evidence="3" key="1">
    <citation type="submission" date="2016-10" db="EMBL/GenBank/DDBJ databases">
        <authorList>
            <person name="de Groot N.N."/>
        </authorList>
    </citation>
    <scope>NUCLEOTIDE SEQUENCE [LARGE SCALE GENOMIC DNA]</scope>
    <source>
        <strain evidence="3">CGMCC 1.12397</strain>
    </source>
</reference>
<dbReference type="Proteomes" id="UP000199289">
    <property type="component" value="Unassembled WGS sequence"/>
</dbReference>
<sequence>MLTYSTYTEAGGVGKTTLAANLARAHHDHNRNVLVIDLDPQDGDLTYLLNVDDERKSDNVDTLTHHLAGIGQGPVEHLIQTTEEDIDIIPAHNSLANLGDWFAQAEERFDDFNRHTRLLTILRNAGIQQRYDTLIIDPPATEGPQLYNALAASQNLVIPIELSGKGKQSIEGLSSLVRALEQEINTTIGVLAVVPDGIKHTTDQSHYRKEIESLGFDVPVVIGERASLFEGCWRRQCTAFRFVEEHRHRKRGYEEETLEKIHELAEFLEATEEGGV</sequence>
<proteinExistence type="predicted"/>
<dbReference type="RefSeq" id="WP_092531351.1">
    <property type="nucleotide sequence ID" value="NZ_FNKQ01000001.1"/>
</dbReference>
<dbReference type="CDD" id="cd02042">
    <property type="entry name" value="ParAB_family"/>
    <property type="match status" value="1"/>
</dbReference>
<dbReference type="OrthoDB" id="298117at2157"/>
<keyword evidence="5" id="KW-1185">Reference proteome</keyword>
<dbReference type="PANTHER" id="PTHR13696">
    <property type="entry name" value="P-LOOP CONTAINING NUCLEOSIDE TRIPHOSPHATE HYDROLASE"/>
    <property type="match status" value="1"/>
</dbReference>
<evidence type="ECO:0000313" key="4">
    <source>
        <dbReference type="Proteomes" id="UP000199289"/>
    </source>
</evidence>
<feature type="domain" description="AAA" evidence="1">
    <location>
        <begin position="8"/>
        <end position="187"/>
    </location>
</feature>
<protein>
    <submittedName>
        <fullName evidence="3">Cellulose biosynthesis protein BcsQ</fullName>
    </submittedName>
    <submittedName>
        <fullName evidence="2">ParA family protein</fullName>
    </submittedName>
</protein>
<dbReference type="SUPFAM" id="SSF52540">
    <property type="entry name" value="P-loop containing nucleoside triphosphate hydrolases"/>
    <property type="match status" value="1"/>
</dbReference>
<evidence type="ECO:0000313" key="2">
    <source>
        <dbReference type="EMBL" id="RDI71982.1"/>
    </source>
</evidence>